<evidence type="ECO:0000313" key="2">
    <source>
        <dbReference type="Proteomes" id="UP000053477"/>
    </source>
</evidence>
<gene>
    <name evidence="1" type="ORF">SCHPADRAFT_287663</name>
</gene>
<dbReference type="AlphaFoldDB" id="A0A0H2RT38"/>
<dbReference type="InParanoid" id="A0A0H2RT38"/>
<dbReference type="Proteomes" id="UP000053477">
    <property type="component" value="Unassembled WGS sequence"/>
</dbReference>
<dbReference type="EMBL" id="KQ085936">
    <property type="protein sequence ID" value="KLO14974.1"/>
    <property type="molecule type" value="Genomic_DNA"/>
</dbReference>
<reference evidence="1 2" key="1">
    <citation type="submission" date="2015-04" db="EMBL/GenBank/DDBJ databases">
        <title>Complete genome sequence of Schizopora paradoxa KUC8140, a cosmopolitan wood degrader in East Asia.</title>
        <authorList>
            <consortium name="DOE Joint Genome Institute"/>
            <person name="Min B."/>
            <person name="Park H."/>
            <person name="Jang Y."/>
            <person name="Kim J.-J."/>
            <person name="Kim K.H."/>
            <person name="Pangilinan J."/>
            <person name="Lipzen A."/>
            <person name="Riley R."/>
            <person name="Grigoriev I.V."/>
            <person name="Spatafora J.W."/>
            <person name="Choi I.-G."/>
        </authorList>
    </citation>
    <scope>NUCLEOTIDE SEQUENCE [LARGE SCALE GENOMIC DNA]</scope>
    <source>
        <strain evidence="1 2">KUC8140</strain>
    </source>
</reference>
<accession>A0A0H2RT38</accession>
<sequence>MLRYSSIACALSSLNGPQTLPKCEVQLYTGMIRNRYSSRKQSHLTHSRADTNVTSAERLYKKTRKKWTDVPWSIFGRGICRNRICCMNLLSTQSWYSTEPSHPAQKNGRNSRSILNSSFHARFDVGRSVRVHR</sequence>
<organism evidence="1 2">
    <name type="scientific">Schizopora paradoxa</name>
    <dbReference type="NCBI Taxonomy" id="27342"/>
    <lineage>
        <taxon>Eukaryota</taxon>
        <taxon>Fungi</taxon>
        <taxon>Dikarya</taxon>
        <taxon>Basidiomycota</taxon>
        <taxon>Agaricomycotina</taxon>
        <taxon>Agaricomycetes</taxon>
        <taxon>Hymenochaetales</taxon>
        <taxon>Schizoporaceae</taxon>
        <taxon>Schizopora</taxon>
    </lineage>
</organism>
<name>A0A0H2RT38_9AGAM</name>
<evidence type="ECO:0000313" key="1">
    <source>
        <dbReference type="EMBL" id="KLO14974.1"/>
    </source>
</evidence>
<keyword evidence="2" id="KW-1185">Reference proteome</keyword>
<protein>
    <submittedName>
        <fullName evidence="1">Uncharacterized protein</fullName>
    </submittedName>
</protein>
<proteinExistence type="predicted"/>